<accession>A0A7K3WPV4</accession>
<dbReference type="InterPro" id="IPR029033">
    <property type="entry name" value="His_PPase_superfam"/>
</dbReference>
<feature type="binding site" evidence="2">
    <location>
        <position position="59"/>
    </location>
    <ligand>
        <name>substrate</name>
    </ligand>
</feature>
<dbReference type="Pfam" id="PF00300">
    <property type="entry name" value="His_Phos_1"/>
    <property type="match status" value="1"/>
</dbReference>
<dbReference type="PANTHER" id="PTHR47623">
    <property type="entry name" value="OS09G0287300 PROTEIN"/>
    <property type="match status" value="1"/>
</dbReference>
<dbReference type="AlphaFoldDB" id="A0A7K3WPV4"/>
<gene>
    <name evidence="3" type="ORF">G3O08_09275</name>
</gene>
<proteinExistence type="predicted"/>
<sequence>MMKHLFLNRHAKSDWGDSQMNDFDRPLNKRGMHDAPMMGKRLAERDHEIDLIISSPAKRAITTAKLMAQELGYAVDDIQEEPKIYEAHVRELLIIVNGLDNGYNSVIMYGHNPGFTDLADYLTGAGILNLPTCGICKITFDFDDWAEVSAHTGKMEYMDFPKREVVK</sequence>
<dbReference type="PANTHER" id="PTHR47623:SF1">
    <property type="entry name" value="OS09G0287300 PROTEIN"/>
    <property type="match status" value="1"/>
</dbReference>
<evidence type="ECO:0000313" key="4">
    <source>
        <dbReference type="Proteomes" id="UP000486602"/>
    </source>
</evidence>
<organism evidence="3 4">
    <name type="scientific">Cryomorpha ignava</name>
    <dbReference type="NCBI Taxonomy" id="101383"/>
    <lineage>
        <taxon>Bacteria</taxon>
        <taxon>Pseudomonadati</taxon>
        <taxon>Bacteroidota</taxon>
        <taxon>Flavobacteriia</taxon>
        <taxon>Flavobacteriales</taxon>
        <taxon>Cryomorphaceae</taxon>
        <taxon>Cryomorpha</taxon>
    </lineage>
</organism>
<protein>
    <submittedName>
        <fullName evidence="3">Histidine phosphatase family protein</fullName>
    </submittedName>
</protein>
<dbReference type="SUPFAM" id="SSF53254">
    <property type="entry name" value="Phosphoglycerate mutase-like"/>
    <property type="match status" value="1"/>
</dbReference>
<feature type="active site" description="Proton donor/acceptor" evidence="1">
    <location>
        <position position="86"/>
    </location>
</feature>
<feature type="active site" description="Tele-phosphohistidine intermediate" evidence="1">
    <location>
        <position position="10"/>
    </location>
</feature>
<name>A0A7K3WPV4_9FLAO</name>
<evidence type="ECO:0000256" key="1">
    <source>
        <dbReference type="PIRSR" id="PIRSR613078-1"/>
    </source>
</evidence>
<dbReference type="InterPro" id="IPR013078">
    <property type="entry name" value="His_Pase_superF_clade-1"/>
</dbReference>
<dbReference type="EMBL" id="JAAGVY010000014">
    <property type="protein sequence ID" value="NEN23689.1"/>
    <property type="molecule type" value="Genomic_DNA"/>
</dbReference>
<dbReference type="CDD" id="cd07067">
    <property type="entry name" value="HP_PGM_like"/>
    <property type="match status" value="1"/>
</dbReference>
<keyword evidence="4" id="KW-1185">Reference proteome</keyword>
<evidence type="ECO:0000313" key="3">
    <source>
        <dbReference type="EMBL" id="NEN23689.1"/>
    </source>
</evidence>
<dbReference type="Gene3D" id="3.40.50.1240">
    <property type="entry name" value="Phosphoglycerate mutase-like"/>
    <property type="match status" value="1"/>
</dbReference>
<dbReference type="Proteomes" id="UP000486602">
    <property type="component" value="Unassembled WGS sequence"/>
</dbReference>
<comment type="caution">
    <text evidence="3">The sequence shown here is derived from an EMBL/GenBank/DDBJ whole genome shotgun (WGS) entry which is preliminary data.</text>
</comment>
<reference evidence="3 4" key="1">
    <citation type="submission" date="2020-02" db="EMBL/GenBank/DDBJ databases">
        <title>Out from the shadows clarifying the taxonomy of the family Cryomorphaceae and related taxa by utilizing the GTDB taxonomic framework.</title>
        <authorList>
            <person name="Bowman J.P."/>
        </authorList>
    </citation>
    <scope>NUCLEOTIDE SEQUENCE [LARGE SCALE GENOMIC DNA]</scope>
    <source>
        <strain evidence="3 4">QSSC 1-22</strain>
    </source>
</reference>
<evidence type="ECO:0000256" key="2">
    <source>
        <dbReference type="PIRSR" id="PIRSR613078-2"/>
    </source>
</evidence>